<dbReference type="GO" id="GO:0003676">
    <property type="term" value="F:nucleic acid binding"/>
    <property type="evidence" value="ECO:0007669"/>
    <property type="project" value="InterPro"/>
</dbReference>
<gene>
    <name evidence="3" type="primary">EXD1</name>
</gene>
<protein>
    <submittedName>
        <fullName evidence="3">Exonuclease 3'-5' domain containing 1</fullName>
    </submittedName>
</protein>
<dbReference type="InterPro" id="IPR052144">
    <property type="entry name" value="piRNA_biogenesis_EXD1"/>
</dbReference>
<evidence type="ECO:0000256" key="1">
    <source>
        <dbReference type="SAM" id="MobiDB-lite"/>
    </source>
</evidence>
<keyword evidence="3" id="KW-0269">Exonuclease</keyword>
<dbReference type="GO" id="GO:0034587">
    <property type="term" value="P:piRNA processing"/>
    <property type="evidence" value="ECO:0007669"/>
    <property type="project" value="TreeGrafter"/>
</dbReference>
<dbReference type="EMBL" id="HAEH01013626">
    <property type="protein sequence ID" value="SBR97877.1"/>
    <property type="molecule type" value="Transcribed_RNA"/>
</dbReference>
<feature type="region of interest" description="Disordered" evidence="1">
    <location>
        <begin position="430"/>
        <end position="455"/>
    </location>
</feature>
<evidence type="ECO:0000259" key="2">
    <source>
        <dbReference type="Pfam" id="PF01612"/>
    </source>
</evidence>
<dbReference type="SUPFAM" id="SSF53098">
    <property type="entry name" value="Ribonuclease H-like"/>
    <property type="match status" value="1"/>
</dbReference>
<reference evidence="3" key="2">
    <citation type="submission" date="2016-06" db="EMBL/GenBank/DDBJ databases">
        <title>The genome of a short-lived fish provides insights into sex chromosome evolution and the genetic control of aging.</title>
        <authorList>
            <person name="Reichwald K."/>
            <person name="Felder M."/>
            <person name="Petzold A."/>
            <person name="Koch P."/>
            <person name="Groth M."/>
            <person name="Platzer M."/>
        </authorList>
    </citation>
    <scope>NUCLEOTIDE SEQUENCE</scope>
    <source>
        <tissue evidence="3">Brain</tissue>
    </source>
</reference>
<dbReference type="InterPro" id="IPR036397">
    <property type="entry name" value="RNaseH_sf"/>
</dbReference>
<dbReference type="PANTHER" id="PTHR46628:SF1">
    <property type="entry name" value="PIRNA BIOGENESIS PROTEIN EXD1"/>
    <property type="match status" value="1"/>
</dbReference>
<keyword evidence="3" id="KW-0378">Hydrolase</keyword>
<dbReference type="InterPro" id="IPR012337">
    <property type="entry name" value="RNaseH-like_sf"/>
</dbReference>
<dbReference type="Pfam" id="PF01612">
    <property type="entry name" value="DNA_pol_A_exo1"/>
    <property type="match status" value="1"/>
</dbReference>
<organism evidence="3">
    <name type="scientific">Nothobranchius rachovii</name>
    <name type="common">bluefin notho</name>
    <dbReference type="NCBI Taxonomy" id="451742"/>
    <lineage>
        <taxon>Eukaryota</taxon>
        <taxon>Metazoa</taxon>
        <taxon>Chordata</taxon>
        <taxon>Craniata</taxon>
        <taxon>Vertebrata</taxon>
        <taxon>Euteleostomi</taxon>
        <taxon>Actinopterygii</taxon>
        <taxon>Neopterygii</taxon>
        <taxon>Teleostei</taxon>
        <taxon>Neoteleostei</taxon>
        <taxon>Acanthomorphata</taxon>
        <taxon>Ovalentaria</taxon>
        <taxon>Atherinomorphae</taxon>
        <taxon>Cyprinodontiformes</taxon>
        <taxon>Nothobranchiidae</taxon>
        <taxon>Nothobranchius</taxon>
    </lineage>
</organism>
<dbReference type="Gene3D" id="3.30.420.10">
    <property type="entry name" value="Ribonuclease H-like superfamily/Ribonuclease H"/>
    <property type="match status" value="1"/>
</dbReference>
<accession>A0A1A8QWI3</accession>
<reference evidence="3" key="1">
    <citation type="submission" date="2016-05" db="EMBL/GenBank/DDBJ databases">
        <authorList>
            <person name="Lavstsen T."/>
            <person name="Jespersen J.S."/>
        </authorList>
    </citation>
    <scope>NUCLEOTIDE SEQUENCE</scope>
    <source>
        <tissue evidence="3">Brain</tissue>
    </source>
</reference>
<sequence>MVVDDVEFMTLLKGKRIKLTLKGGSCFDGIVQRINPNKTLVLADVRISDGRRISGTKLFFGREISNVEVADETRFDTGNIDLVESEEKLINVEKFQPYRKTFPFDDDDEDKFINFEVIDEYHQKFGPAVMTIKKQRVIGVGGEGVEVHKSGRLCWVQIATKNKVYLFDILLLGARAFKNGLSMILESKRILKVIHDCRALAGCLFAHFGVKLNNVFDTQVADVMCFYSETGGFLPDRVSTLQEVVSLHLKVPASGLSSLQKKSQLSQEAMEMWYKRPCSVPLLKVMVVSVIHLQPLRLVLLDTLMHDYVALVDSYLTSSHFEPHGLEHVDMESVLVLPKELRRLHEQHRKRHEQAAAHYPVTEQGLLVRFKPYSHSDSQRSSAAEDYINDSFEPAAVELSPPRTDPLVNQQRSSCVPSVGVHALCDSLDKSPSSAAVSNQEKGKSAARPPSEFHIDVAGSGRPFVKEEATLPILPSLGRGLLLQTLKECVGSLRSPNSLEVATKDANSTLTQEESPQPGGHDDDVLREKCGSGEQFLPTRQSIRSSLIQSFHSFRY</sequence>
<feature type="region of interest" description="Disordered" evidence="1">
    <location>
        <begin position="505"/>
        <end position="525"/>
    </location>
</feature>
<dbReference type="CDD" id="cd06148">
    <property type="entry name" value="Egl_like_exo"/>
    <property type="match status" value="1"/>
</dbReference>
<dbReference type="GO" id="GO:1990923">
    <property type="term" value="C:PET complex"/>
    <property type="evidence" value="ECO:0007669"/>
    <property type="project" value="TreeGrafter"/>
</dbReference>
<dbReference type="InterPro" id="IPR002562">
    <property type="entry name" value="3'-5'_exonuclease_dom"/>
</dbReference>
<dbReference type="GO" id="GO:0008408">
    <property type="term" value="F:3'-5' exonuclease activity"/>
    <property type="evidence" value="ECO:0007669"/>
    <property type="project" value="InterPro"/>
</dbReference>
<dbReference type="PANTHER" id="PTHR46628">
    <property type="entry name" value="PIRNA BIOGENESIS PROTEIN EXD1"/>
    <property type="match status" value="1"/>
</dbReference>
<feature type="domain" description="3'-5' exonuclease" evidence="2">
    <location>
        <begin position="131"/>
        <end position="239"/>
    </location>
</feature>
<feature type="compositionally biased region" description="Polar residues" evidence="1">
    <location>
        <begin position="430"/>
        <end position="440"/>
    </location>
</feature>
<proteinExistence type="predicted"/>
<evidence type="ECO:0000313" key="3">
    <source>
        <dbReference type="EMBL" id="SBR97877.1"/>
    </source>
</evidence>
<feature type="compositionally biased region" description="Polar residues" evidence="1">
    <location>
        <begin position="505"/>
        <end position="515"/>
    </location>
</feature>
<name>A0A1A8QWI3_9TELE</name>
<keyword evidence="3" id="KW-0540">Nuclease</keyword>
<dbReference type="AlphaFoldDB" id="A0A1A8QWI3"/>